<dbReference type="EMBL" id="GGEC01025184">
    <property type="protein sequence ID" value="MBX05668.1"/>
    <property type="molecule type" value="Transcribed_RNA"/>
</dbReference>
<proteinExistence type="predicted"/>
<reference evidence="1" key="1">
    <citation type="submission" date="2018-02" db="EMBL/GenBank/DDBJ databases">
        <title>Rhizophora mucronata_Transcriptome.</title>
        <authorList>
            <person name="Meera S.P."/>
            <person name="Sreeshan A."/>
            <person name="Augustine A."/>
        </authorList>
    </citation>
    <scope>NUCLEOTIDE SEQUENCE</scope>
    <source>
        <tissue evidence="1">Leaf</tissue>
    </source>
</reference>
<evidence type="ECO:0000313" key="1">
    <source>
        <dbReference type="EMBL" id="MBX05668.1"/>
    </source>
</evidence>
<accession>A0A2P2KIZ2</accession>
<protein>
    <submittedName>
        <fullName evidence="1">Uncharacterized protein</fullName>
    </submittedName>
</protein>
<sequence length="66" mass="7677">MGRRPEACSLLCPLKLSRPPTARQKCPTNLRDGVRGYFLRVSFSIWIARKNICNCQSFEFPFQTRN</sequence>
<name>A0A2P2KIZ2_RHIMU</name>
<dbReference type="AlphaFoldDB" id="A0A2P2KIZ2"/>
<organism evidence="1">
    <name type="scientific">Rhizophora mucronata</name>
    <name type="common">Asiatic mangrove</name>
    <dbReference type="NCBI Taxonomy" id="61149"/>
    <lineage>
        <taxon>Eukaryota</taxon>
        <taxon>Viridiplantae</taxon>
        <taxon>Streptophyta</taxon>
        <taxon>Embryophyta</taxon>
        <taxon>Tracheophyta</taxon>
        <taxon>Spermatophyta</taxon>
        <taxon>Magnoliopsida</taxon>
        <taxon>eudicotyledons</taxon>
        <taxon>Gunneridae</taxon>
        <taxon>Pentapetalae</taxon>
        <taxon>rosids</taxon>
        <taxon>fabids</taxon>
        <taxon>Malpighiales</taxon>
        <taxon>Rhizophoraceae</taxon>
        <taxon>Rhizophora</taxon>
    </lineage>
</organism>